<reference evidence="2" key="1">
    <citation type="journal article" date="2023" name="Front. Mar. Sci.">
        <title>Tracing the invertebrate herpesviruses in the global sequence datasets.</title>
        <authorList>
            <person name="Rosani U."/>
            <person name="Gaia M."/>
            <person name="Delmont T.O."/>
            <person name="Krupovic M."/>
        </authorList>
    </citation>
    <scope>NUCLEOTIDE SEQUENCE</scope>
    <source>
        <strain evidence="2">MalacoHV4/Med/2018 155</strain>
    </source>
</reference>
<protein>
    <submittedName>
        <fullName evidence="2">ORF44</fullName>
    </submittedName>
</protein>
<proteinExistence type="predicted"/>
<evidence type="ECO:0000256" key="1">
    <source>
        <dbReference type="SAM" id="MobiDB-lite"/>
    </source>
</evidence>
<sequence length="1292" mass="147882">MPNPLPITKIGIVGVAGAGKTTSSAAHIIRHPDVSVSGSTNQCIANLRSVANDMGRDNTFDVVSGTLVPTTFQMLNIRFRRDDVQTMLGDTLLDEDVQKSYRDLTRVGGEFMNNAMQFDQASVNKLYREHKCTAYKELYPLYKSCLDEFIKEFEMDGDHLRLHITDEAHAFCQPPSMYFPEVSRFIAKRSGKDRRRPYRPPDFLVKNSIQNQGQFMRLLIGNINKLTYSKRYRFKNNNNPSRTSGVGKLCNHLFIKNQHLIEEAGKNAEVLLDLYELLIWRVALMVNSPLVHTEIPTLFLSGSWTQSKVIDFKSSMLNALNAVTLQCKSDNLCFVSEFIRRRDNDFEDPYSNMIKTLRTRMEKSFGLNELSYSPLLLNEIDPVKIMDCNFNQSALRMFQLHESTQKYNEHMYKVGKATVGTLDLIHVSNRLIDLDLESVKTRFPAEMETLNNYPHGTINCGLSVLTQDEALNNLVNFWMEVYDEYCDTTLTNTADASLIADIPAYEAVQKNESDVTSREAFVDGLGDGFDAQREAYYMKVHELRNALHEKRKEHKRRAKQEIETVEGLTPQPPGDAQQNDVEGEAPKQKTIVKLPTIVVPAHLVLSANEHARARFYCRSIQDHLTKSRAFGREVYTSAAAQNQKGDVHYLPQYDLVEMKAWPIFHLLNDLSTDSEDPGIEYFARSLFMRCASFEVFLTFGRDRYIVPQTNVLNVSVDTPVRPIGVRGTLCDILTSQSFYELTGTYFRVCIYSRVVCEYQRWLYTRTCSKPTDMMSYDDMSFIDIHNSDRWEHVSIKARLDPVARDVLDRYASMWVERADNIRSARCVSKELPQQQQQQQQKHKPERTEQHIHDALYQLVNVISSNMMNKDFIDNHFMILRAHEDSLYYKSMRYGIHRSHADLRMGTLPGEMQLLGSGYSSHVMDAPDTNRDLANKAHMCPTKTTLHRYSNGVTDADGKVSKSRPTTKQTHSVRRVTFRNNDVNASVRMTKQASTLNEAFLTYYPELIKATTTRLLVKQVVEVDTLPIVENGVKWFDLFCSKKGNSVIAVKRRKKCDGDCDGDCTRDKKRCKRTDSDEPDEDMSCENNNIQNLDRFALITRRNMPNFNAPESMCYHHSFYEPFGAGMNYPMPFVPRSKSTKTNIIAKTPFTIYPLGDDEHDSNVMSHKTMGDLSFKKHDRHAVFTTVNKIFPNSCVTYDAMQGLDTDVTTYLDLERSDPDTMLLILSRNKKAQNVFVSNLDSAQRRLLAPETVKPVGGGGKARQSDLLMYNNKTALSLRRQAQNVMGQFVIYR</sequence>
<name>A0AA48SF21_9VIRU</name>
<evidence type="ECO:0000313" key="2">
    <source>
        <dbReference type="EMBL" id="DBA11658.1"/>
    </source>
</evidence>
<feature type="region of interest" description="Disordered" evidence="1">
    <location>
        <begin position="950"/>
        <end position="969"/>
    </location>
</feature>
<organism evidence="2">
    <name type="scientific">Malaco herpesvirus 4</name>
    <dbReference type="NCBI Taxonomy" id="3031800"/>
    <lineage>
        <taxon>Viruses</taxon>
        <taxon>Duplodnaviria</taxon>
        <taxon>Heunggongvirae</taxon>
        <taxon>Peploviricota</taxon>
        <taxon>Herviviricetes</taxon>
        <taxon>Herpesvirales</taxon>
        <taxon>Malacoherpesviridae</taxon>
    </lineage>
</organism>
<dbReference type="EMBL" id="BK063075">
    <property type="protein sequence ID" value="DBA11658.1"/>
    <property type="molecule type" value="Genomic_DNA"/>
</dbReference>
<reference evidence="2" key="2">
    <citation type="submission" date="2023-01" db="EMBL/GenBank/DDBJ databases">
        <authorList>
            <person name="Rosani U."/>
            <person name="Delmont T.O."/>
            <person name="Gaia M."/>
            <person name="Krupovic M."/>
        </authorList>
    </citation>
    <scope>NUCLEOTIDE SEQUENCE</scope>
    <source>
        <strain evidence="2">MalacoHV4/Med/2018 155</strain>
    </source>
</reference>
<accession>A0AA48SF21</accession>
<feature type="region of interest" description="Disordered" evidence="1">
    <location>
        <begin position="549"/>
        <end position="584"/>
    </location>
</feature>
<feature type="region of interest" description="Disordered" evidence="1">
    <location>
        <begin position="829"/>
        <end position="848"/>
    </location>
</feature>